<accession>A0A644YHE3</accession>
<organism evidence="1">
    <name type="scientific">bioreactor metagenome</name>
    <dbReference type="NCBI Taxonomy" id="1076179"/>
    <lineage>
        <taxon>unclassified sequences</taxon>
        <taxon>metagenomes</taxon>
        <taxon>ecological metagenomes</taxon>
    </lineage>
</organism>
<protein>
    <submittedName>
        <fullName evidence="1">Uncharacterized protein</fullName>
    </submittedName>
</protein>
<comment type="caution">
    <text evidence="1">The sequence shown here is derived from an EMBL/GenBank/DDBJ whole genome shotgun (WGS) entry which is preliminary data.</text>
</comment>
<dbReference type="EMBL" id="VSSQ01005117">
    <property type="protein sequence ID" value="MPM27916.1"/>
    <property type="molecule type" value="Genomic_DNA"/>
</dbReference>
<reference evidence="1" key="1">
    <citation type="submission" date="2019-08" db="EMBL/GenBank/DDBJ databases">
        <authorList>
            <person name="Kucharzyk K."/>
            <person name="Murdoch R.W."/>
            <person name="Higgins S."/>
            <person name="Loffler F."/>
        </authorList>
    </citation>
    <scope>NUCLEOTIDE SEQUENCE</scope>
</reference>
<sequence length="472" mass="50823">MGQHVPDVAHAREIHHHPLKSKAEARVLAGTVPPKVTVPPVILRVHAQLPDAALQQLQPLFALAAADNLADPGNQAVRCGDGLSVVVHAHIERLDLLGIVRDKNGLLEHLLRQESLVFRLKVSPPLHLIVKPVVVLLQDLHGLGVAHPAKVGGCHMLQALLQALVHKAVEKVHLIGAAFHGALDDELDHGLRHVHIAFEVGKGHLRLDHPELGGVALGVGVLRPESRAKGVHIAESHGKVLRVQLARNRQIRGLSEKVLGIVHPAVLGAGRIFHIQRGDPEHLASAFTVAGGDNGGMHIDETLALEKLMDGIGRDAPHPEGGGKQIRPGPQVLNRAEELRAMALFLKGIIGGGGPLHLDLRGLQLQRLLGVGSQYHRAGDQQRRAHVLRYDPGVVHQIVRVQNYLQILEVGAVVQLHEAEVLHVPDGAGPAAHGDLPAGIDLAVGENCRDFCHTHFSFTRLFVFGTIILRTI</sequence>
<name>A0A644YHE3_9ZZZZ</name>
<evidence type="ECO:0000313" key="1">
    <source>
        <dbReference type="EMBL" id="MPM27916.1"/>
    </source>
</evidence>
<dbReference type="AlphaFoldDB" id="A0A644YHE3"/>
<proteinExistence type="predicted"/>
<gene>
    <name evidence="1" type="ORF">SDC9_74432</name>
</gene>